<gene>
    <name evidence="1" type="ORF">QQ91_003295</name>
</gene>
<sequence length="52" mass="5655">MTVMIGSVLLGGWMAYVTTPRPVRSFIPDVTPLSNWHASAIGALVVNREVSR</sequence>
<protein>
    <submittedName>
        <fullName evidence="1">Uncharacterized protein</fullName>
    </submittedName>
</protein>
<dbReference type="AlphaFoldDB" id="A0A8T6QL99"/>
<reference evidence="1" key="1">
    <citation type="submission" date="2014-11" db="EMBL/GenBank/DDBJ databases">
        <authorList>
            <person name="Malar M.C."/>
            <person name="Sen D."/>
            <person name="Tripathy S."/>
        </authorList>
    </citation>
    <scope>NUCLEOTIDE SEQUENCE</scope>
    <source>
        <strain evidence="1">BDU141951</strain>
    </source>
</reference>
<name>A0A8T6QL99_9CYAN</name>
<organism evidence="1">
    <name type="scientific">Lyngbya confervoides BDU141951</name>
    <dbReference type="NCBI Taxonomy" id="1574623"/>
    <lineage>
        <taxon>Bacteria</taxon>
        <taxon>Bacillati</taxon>
        <taxon>Cyanobacteriota</taxon>
        <taxon>Cyanophyceae</taxon>
        <taxon>Oscillatoriophycideae</taxon>
        <taxon>Oscillatoriales</taxon>
        <taxon>Microcoleaceae</taxon>
        <taxon>Lyngbya</taxon>
    </lineage>
</organism>
<reference evidence="1" key="2">
    <citation type="journal article" date="2015" name="Genome Announc.">
        <title>Draft Genome Sequence of Filamentous Marine Cyanobacterium Lyngbya confervoides Strain BDU141951.</title>
        <authorList>
            <person name="Chandrababunaidu M.M."/>
            <person name="Sen D."/>
            <person name="Tripathy S."/>
        </authorList>
    </citation>
    <scope>NUCLEOTIDE SEQUENCE</scope>
    <source>
        <strain evidence="1">BDU141951</strain>
    </source>
</reference>
<accession>A0A8T6QL99</accession>
<comment type="caution">
    <text evidence="1">The sequence shown here is derived from an EMBL/GenBank/DDBJ whole genome shotgun (WGS) entry which is preliminary data.</text>
</comment>
<evidence type="ECO:0000313" key="1">
    <source>
        <dbReference type="EMBL" id="NEV66137.1"/>
    </source>
</evidence>
<reference evidence="1" key="3">
    <citation type="submission" date="2020-02" db="EMBL/GenBank/DDBJ databases">
        <authorList>
            <person name="Sarangi A.N."/>
            <person name="Ghosh S."/>
            <person name="Mukherjee M."/>
            <person name="Tripathy S."/>
        </authorList>
    </citation>
    <scope>NUCLEOTIDE SEQUENCE</scope>
    <source>
        <strain evidence="1">BDU141951</strain>
    </source>
</reference>
<proteinExistence type="predicted"/>
<dbReference type="EMBL" id="JTHE02000003">
    <property type="protein sequence ID" value="NEV66137.1"/>
    <property type="molecule type" value="Genomic_DNA"/>
</dbReference>